<organism evidence="1">
    <name type="scientific">uncultured Sphingomonadaceae bacterium</name>
    <dbReference type="NCBI Taxonomy" id="169976"/>
    <lineage>
        <taxon>Bacteria</taxon>
        <taxon>Pseudomonadati</taxon>
        <taxon>Pseudomonadota</taxon>
        <taxon>Alphaproteobacteria</taxon>
        <taxon>Sphingomonadales</taxon>
        <taxon>Sphingomonadaceae</taxon>
        <taxon>environmental samples</taxon>
    </lineage>
</organism>
<protein>
    <recommendedName>
        <fullName evidence="2">DUF2171 domain-containing protein</fullName>
    </recommendedName>
</protein>
<proteinExistence type="predicted"/>
<accession>A0A6J4T211</accession>
<sequence length="75" mass="7859">MLGSDAGMIGRVDRAEGSRVLLQPTSQLSGAHRHAFPIAWVARADDHVHLDRTAALARDEWELLTDAGAAAGAAG</sequence>
<dbReference type="AlphaFoldDB" id="A0A6J4T211"/>
<dbReference type="EMBL" id="CADCVW010000082">
    <property type="protein sequence ID" value="CAA9511410.1"/>
    <property type="molecule type" value="Genomic_DNA"/>
</dbReference>
<dbReference type="InterPro" id="IPR018684">
    <property type="entry name" value="DUF2171"/>
</dbReference>
<evidence type="ECO:0008006" key="2">
    <source>
        <dbReference type="Google" id="ProtNLM"/>
    </source>
</evidence>
<reference evidence="1" key="1">
    <citation type="submission" date="2020-02" db="EMBL/GenBank/DDBJ databases">
        <authorList>
            <person name="Meier V. D."/>
        </authorList>
    </citation>
    <scope>NUCLEOTIDE SEQUENCE</scope>
    <source>
        <strain evidence="1">AVDCRST_MAG39</strain>
    </source>
</reference>
<evidence type="ECO:0000313" key="1">
    <source>
        <dbReference type="EMBL" id="CAA9511410.1"/>
    </source>
</evidence>
<name>A0A6J4T211_9SPHN</name>
<dbReference type="Pfam" id="PF09939">
    <property type="entry name" value="DUF2171"/>
    <property type="match status" value="1"/>
</dbReference>
<gene>
    <name evidence="1" type="ORF">AVDCRST_MAG39-2031</name>
</gene>